<comment type="subcellular location">
    <subcellularLocation>
        <location evidence="1">Secreted</location>
    </subcellularLocation>
</comment>
<dbReference type="InterPro" id="IPR013783">
    <property type="entry name" value="Ig-like_fold"/>
</dbReference>
<keyword evidence="4 11" id="KW-0732">Signal</keyword>
<dbReference type="Pfam" id="PF00082">
    <property type="entry name" value="Peptidase_S8"/>
    <property type="match status" value="1"/>
</dbReference>
<evidence type="ECO:0000256" key="10">
    <source>
        <dbReference type="RuleBase" id="RU003355"/>
    </source>
</evidence>
<organism evidence="13 14">
    <name type="scientific">Thalassotalea marina</name>
    <dbReference type="NCBI Taxonomy" id="1673741"/>
    <lineage>
        <taxon>Bacteria</taxon>
        <taxon>Pseudomonadati</taxon>
        <taxon>Pseudomonadota</taxon>
        <taxon>Gammaproteobacteria</taxon>
        <taxon>Alteromonadales</taxon>
        <taxon>Colwelliaceae</taxon>
        <taxon>Thalassotalea</taxon>
    </lineage>
</organism>
<evidence type="ECO:0000256" key="4">
    <source>
        <dbReference type="ARBA" id="ARBA00022729"/>
    </source>
</evidence>
<keyword evidence="14" id="KW-1185">Reference proteome</keyword>
<evidence type="ECO:0000256" key="2">
    <source>
        <dbReference type="ARBA" id="ARBA00022525"/>
    </source>
</evidence>
<dbReference type="GO" id="GO:0004252">
    <property type="term" value="F:serine-type endopeptidase activity"/>
    <property type="evidence" value="ECO:0007669"/>
    <property type="project" value="UniProtKB-UniRule"/>
</dbReference>
<dbReference type="SUPFAM" id="SSF52025">
    <property type="entry name" value="PA domain"/>
    <property type="match status" value="1"/>
</dbReference>
<dbReference type="InterPro" id="IPR000209">
    <property type="entry name" value="Peptidase_S8/S53_dom"/>
</dbReference>
<keyword evidence="2" id="KW-0964">Secreted</keyword>
<dbReference type="PRINTS" id="PR00723">
    <property type="entry name" value="SUBTILISIN"/>
</dbReference>
<dbReference type="Proteomes" id="UP000623842">
    <property type="component" value="Unassembled WGS sequence"/>
</dbReference>
<dbReference type="PROSITE" id="PS00137">
    <property type="entry name" value="SUBTILASE_HIS"/>
    <property type="match status" value="1"/>
</dbReference>
<evidence type="ECO:0000256" key="8">
    <source>
        <dbReference type="PIRSR" id="PIRSR615500-1"/>
    </source>
</evidence>
<reference evidence="13" key="2">
    <citation type="submission" date="2020-09" db="EMBL/GenBank/DDBJ databases">
        <authorList>
            <person name="Sun Q."/>
            <person name="Kim S."/>
        </authorList>
    </citation>
    <scope>NUCLEOTIDE SEQUENCE</scope>
    <source>
        <strain evidence="13">KCTC 42731</strain>
    </source>
</reference>
<dbReference type="GO" id="GO:0005576">
    <property type="term" value="C:extracellular region"/>
    <property type="evidence" value="ECO:0007669"/>
    <property type="project" value="UniProtKB-SubCell"/>
</dbReference>
<comment type="similarity">
    <text evidence="9 10">Belongs to the peptidase S8 family.</text>
</comment>
<dbReference type="SUPFAM" id="SSF52743">
    <property type="entry name" value="Subtilisin-like"/>
    <property type="match status" value="1"/>
</dbReference>
<evidence type="ECO:0000256" key="5">
    <source>
        <dbReference type="ARBA" id="ARBA00022801"/>
    </source>
</evidence>
<dbReference type="InterPro" id="IPR022398">
    <property type="entry name" value="Peptidase_S8_His-AS"/>
</dbReference>
<keyword evidence="7" id="KW-0325">Glycoprotein</keyword>
<evidence type="ECO:0000313" key="14">
    <source>
        <dbReference type="Proteomes" id="UP000623842"/>
    </source>
</evidence>
<keyword evidence="6 9" id="KW-0720">Serine protease</keyword>
<dbReference type="Gene3D" id="2.60.40.2310">
    <property type="match status" value="1"/>
</dbReference>
<feature type="domain" description="PKD/Chitinase" evidence="12">
    <location>
        <begin position="1143"/>
        <end position="1230"/>
    </location>
</feature>
<dbReference type="PROSITE" id="PS51892">
    <property type="entry name" value="SUBTILASE"/>
    <property type="match status" value="1"/>
</dbReference>
<keyword evidence="5 9" id="KW-0378">Hydrolase</keyword>
<dbReference type="RefSeq" id="WP_189774157.1">
    <property type="nucleotide sequence ID" value="NZ_BNCK01000011.1"/>
</dbReference>
<dbReference type="Pfam" id="PF02225">
    <property type="entry name" value="PA"/>
    <property type="match status" value="1"/>
</dbReference>
<dbReference type="CDD" id="cd02120">
    <property type="entry name" value="PA_subtilisin_like"/>
    <property type="match status" value="1"/>
</dbReference>
<dbReference type="PANTHER" id="PTHR10795">
    <property type="entry name" value="PROPROTEIN CONVERTASE SUBTILISIN/KEXIN"/>
    <property type="match status" value="1"/>
</dbReference>
<dbReference type="InterPro" id="IPR046450">
    <property type="entry name" value="PA_dom_sf"/>
</dbReference>
<dbReference type="InterPro" id="IPR023827">
    <property type="entry name" value="Peptidase_S8_Asp-AS"/>
</dbReference>
<name>A0A919BPZ7_9GAMM</name>
<evidence type="ECO:0000256" key="1">
    <source>
        <dbReference type="ARBA" id="ARBA00004613"/>
    </source>
</evidence>
<dbReference type="InterPro" id="IPR041469">
    <property type="entry name" value="Subtilisin-like_FN3"/>
</dbReference>
<dbReference type="EMBL" id="BNCK01000011">
    <property type="protein sequence ID" value="GHG05514.1"/>
    <property type="molecule type" value="Genomic_DNA"/>
</dbReference>
<dbReference type="Pfam" id="PF22352">
    <property type="entry name" value="K319L-like_PKD"/>
    <property type="match status" value="1"/>
</dbReference>
<dbReference type="InterPro" id="IPR045051">
    <property type="entry name" value="SBT"/>
</dbReference>
<dbReference type="Gene3D" id="3.40.50.200">
    <property type="entry name" value="Peptidase S8/S53 domain"/>
    <property type="match status" value="1"/>
</dbReference>
<feature type="active site" description="Charge relay system" evidence="8 9">
    <location>
        <position position="636"/>
    </location>
</feature>
<dbReference type="InterPro" id="IPR003137">
    <property type="entry name" value="PA_domain"/>
</dbReference>
<dbReference type="Gene3D" id="3.50.30.30">
    <property type="match status" value="1"/>
</dbReference>
<dbReference type="AlphaFoldDB" id="A0A919BPZ7"/>
<dbReference type="InterPro" id="IPR034197">
    <property type="entry name" value="Peptidases_S8_3"/>
</dbReference>
<feature type="signal peptide" evidence="11">
    <location>
        <begin position="1"/>
        <end position="22"/>
    </location>
</feature>
<accession>A0A919BPZ7</accession>
<reference evidence="13" key="1">
    <citation type="journal article" date="2014" name="Int. J. Syst. Evol. Microbiol.">
        <title>Complete genome sequence of Corynebacterium casei LMG S-19264T (=DSM 44701T), isolated from a smear-ripened cheese.</title>
        <authorList>
            <consortium name="US DOE Joint Genome Institute (JGI-PGF)"/>
            <person name="Walter F."/>
            <person name="Albersmeier A."/>
            <person name="Kalinowski J."/>
            <person name="Ruckert C."/>
        </authorList>
    </citation>
    <scope>NUCLEOTIDE SEQUENCE</scope>
    <source>
        <strain evidence="13">KCTC 42731</strain>
    </source>
</reference>
<evidence type="ECO:0000256" key="11">
    <source>
        <dbReference type="SAM" id="SignalP"/>
    </source>
</evidence>
<dbReference type="Pfam" id="PF17766">
    <property type="entry name" value="fn3_6"/>
    <property type="match status" value="1"/>
</dbReference>
<feature type="active site" description="Charge relay system" evidence="8 9">
    <location>
        <position position="208"/>
    </location>
</feature>
<proteinExistence type="inferred from homology"/>
<dbReference type="Gene3D" id="2.60.40.10">
    <property type="entry name" value="Immunoglobulins"/>
    <property type="match status" value="1"/>
</dbReference>
<evidence type="ECO:0000259" key="12">
    <source>
        <dbReference type="SMART" id="SM00089"/>
    </source>
</evidence>
<gene>
    <name evidence="13" type="ORF">GCM10017161_38920</name>
</gene>
<dbReference type="Gene3D" id="2.60.120.380">
    <property type="match status" value="1"/>
</dbReference>
<dbReference type="InterPro" id="IPR022409">
    <property type="entry name" value="PKD/Chitinase_dom"/>
</dbReference>
<dbReference type="InterPro" id="IPR023828">
    <property type="entry name" value="Peptidase_S8_Ser-AS"/>
</dbReference>
<evidence type="ECO:0000256" key="9">
    <source>
        <dbReference type="PROSITE-ProRule" id="PRU01240"/>
    </source>
</evidence>
<evidence type="ECO:0000313" key="13">
    <source>
        <dbReference type="EMBL" id="GHG05514.1"/>
    </source>
</evidence>
<evidence type="ECO:0000256" key="7">
    <source>
        <dbReference type="ARBA" id="ARBA00023180"/>
    </source>
</evidence>
<dbReference type="CDD" id="cd04852">
    <property type="entry name" value="Peptidases_S8_3"/>
    <property type="match status" value="1"/>
</dbReference>
<dbReference type="NCBIfam" id="TIGR03501">
    <property type="entry name" value="GlyGly_CTERM"/>
    <property type="match status" value="1"/>
</dbReference>
<comment type="caution">
    <text evidence="13">The sequence shown here is derived from an EMBL/GenBank/DDBJ whole genome shotgun (WGS) entry which is preliminary data.</text>
</comment>
<evidence type="ECO:0000256" key="6">
    <source>
        <dbReference type="ARBA" id="ARBA00022825"/>
    </source>
</evidence>
<dbReference type="InterPro" id="IPR015500">
    <property type="entry name" value="Peptidase_S8_subtilisin-rel"/>
</dbReference>
<sequence>MKNKVALAISAALVSLSTNSVASQASFSSLDNTARANTNYQKNKQQTVGEIQPVFTPEKNLAPGKHRYFVRLQESPVALYQGSNPKYAPTINQKINGKLNINAKSVVDYRHYLKQQQESVLAKASSIIDTDAVKQQTTLAFNGLVVEMTQEQAKRFAKLPGIAHIKREILRFPTTDAGPTMIKAPAIWEGSATGTASQGAGKIIGIIDTGINTDHPSFADVGADGFDHTNPWGANIYSGDCATAEWKHLCNDKLIGVHSYPLVTDQYADKDDTVPANGEDHNGHGSHVAGTAAGNVLLNRHLPNVEGEDSGVVFERMSGVAPHANIVSYQVCKPGERDSIDFGGCYPSLAVLAVEHAIENGVDALNYSIGGGTSDPWQDPDALSFLAARKAGIHVATSAGNDGPDPQTVGSPGDAPWITTVAAYTHSRVMTENGLSTFVGGSVPMPEMISGEGLTGSFTGEVVYAGNFPNANDPDGDPAQCLQPYPENTFAQDTIVLCDRGSIARVDKGKNVKAGGASGLILANIQGGADNLANDAHVLPAVHINADNGDLVKSWLNSGDNLLVTINGRHFEYDESEAKVAAGFTSRGPNGAVPNVIKPSIAAPGVDIYAAYADNQSDAFKQFPDPSDYGFLSGTSMASPHIAGALAILSDIQPTWTPAQLESALMLTADQSTKKVQNNTLVPSDFFDMGSGYANLEAAAKTGLVMNESYSGYMQANPLVGGSPENINLATMANANCVDTCTWTRTVTATQDAAWSVSNTAADGLSLTVSPSSFSLEAGQSQEITITADVTAADANWNFANVVLTSAGLPDAKLPVAVKANGNNLPRMFAMNAQRDQGSILFKGLKAKDLSNIEVKVYDKVSPLLDPIVMSAAHKKWAGITLTLNTDVAVLNFKTSDATAPDFDLEVTDAQQNLLGASGTATSDESVTLYNVPAGEYIVWVFNYEGSQPDDETFKDDITMNISYIQADEASLSTNVTANVEENQNDFTVAFAWDTATSVMGLVELASSDSEAMYQVPFEINRVQNDVVNQVGFSGELKPGENQKVTMNVAPNFSDSEKVYKLSAALSEGHEITNVSHDGVVSGNNISWTIERKVGESAETLPISFDFIPRKSGENQNLQLTNTLAGNEVSTDFEFAVKDVAPVAVIKAPAVAKEGTTVTLNGDASFDDNNDEITYLWTKTAGPSVSFNATAPSISFVAPDFKGNISFQLQVTDTNGNVATTTKSVAISKKSSGGAFAWLTLLLLPLLSIRRNKKH</sequence>
<feature type="active site" description="Charge relay system" evidence="8 9">
    <location>
        <position position="284"/>
    </location>
</feature>
<protein>
    <submittedName>
        <fullName evidence="13">Protease</fullName>
    </submittedName>
</protein>
<keyword evidence="3 9" id="KW-0645">Protease</keyword>
<evidence type="ECO:0000256" key="3">
    <source>
        <dbReference type="ARBA" id="ARBA00022670"/>
    </source>
</evidence>
<feature type="chain" id="PRO_5036712819" evidence="11">
    <location>
        <begin position="23"/>
        <end position="1255"/>
    </location>
</feature>
<dbReference type="SMART" id="SM00089">
    <property type="entry name" value="PKD"/>
    <property type="match status" value="1"/>
</dbReference>
<dbReference type="PROSITE" id="PS00136">
    <property type="entry name" value="SUBTILASE_ASP"/>
    <property type="match status" value="1"/>
</dbReference>
<dbReference type="PROSITE" id="PS00138">
    <property type="entry name" value="SUBTILASE_SER"/>
    <property type="match status" value="1"/>
</dbReference>
<dbReference type="InterPro" id="IPR036852">
    <property type="entry name" value="Peptidase_S8/S53_dom_sf"/>
</dbReference>
<dbReference type="GO" id="GO:0006508">
    <property type="term" value="P:proteolysis"/>
    <property type="evidence" value="ECO:0007669"/>
    <property type="project" value="UniProtKB-KW"/>
</dbReference>
<dbReference type="InterPro" id="IPR020008">
    <property type="entry name" value="GlyGly_CTERM"/>
</dbReference>